<feature type="binding site" evidence="7 8">
    <location>
        <position position="125"/>
    </location>
    <ligand>
        <name>S-adenosyl-L-methionine</name>
        <dbReference type="ChEBI" id="CHEBI:59789"/>
    </ligand>
</feature>
<dbReference type="CDD" id="cd02440">
    <property type="entry name" value="AdoMet_MTases"/>
    <property type="match status" value="1"/>
</dbReference>
<evidence type="ECO:0000313" key="11">
    <source>
        <dbReference type="Proteomes" id="UP000243819"/>
    </source>
</evidence>
<dbReference type="EMBL" id="FOIF01000038">
    <property type="protein sequence ID" value="SET05286.1"/>
    <property type="molecule type" value="Genomic_DNA"/>
</dbReference>
<dbReference type="GO" id="GO:0052908">
    <property type="term" value="F:16S rRNA (adenine(1518)-N(6)/adenine(1519)-N(6))-dimethyltransferase activity"/>
    <property type="evidence" value="ECO:0007669"/>
    <property type="project" value="UniProtKB-EC"/>
</dbReference>
<evidence type="ECO:0000256" key="6">
    <source>
        <dbReference type="ARBA" id="ARBA00022884"/>
    </source>
</evidence>
<evidence type="ECO:0000256" key="5">
    <source>
        <dbReference type="ARBA" id="ARBA00022691"/>
    </source>
</evidence>
<keyword evidence="1 7" id="KW-0963">Cytoplasm</keyword>
<feature type="binding site" evidence="7 8">
    <location>
        <position position="76"/>
    </location>
    <ligand>
        <name>S-adenosyl-L-methionine</name>
        <dbReference type="ChEBI" id="CHEBI:59789"/>
    </ligand>
</feature>
<gene>
    <name evidence="7" type="primary">rsmA</name>
    <name evidence="7" type="synonym">ksgA</name>
    <name evidence="10" type="ORF">SAMN03080614_103818</name>
</gene>
<keyword evidence="6 7" id="KW-0694">RNA-binding</keyword>
<evidence type="ECO:0000256" key="3">
    <source>
        <dbReference type="ARBA" id="ARBA00022603"/>
    </source>
</evidence>
<proteinExistence type="inferred from homology"/>
<feature type="domain" description="Ribosomal RNA adenine methylase transferase N-terminal" evidence="9">
    <location>
        <begin position="35"/>
        <end position="210"/>
    </location>
</feature>
<keyword evidence="2 7" id="KW-0698">rRNA processing</keyword>
<dbReference type="NCBIfam" id="TIGR00755">
    <property type="entry name" value="ksgA"/>
    <property type="match status" value="1"/>
</dbReference>
<comment type="subcellular location">
    <subcellularLocation>
        <location evidence="7">Cytoplasm</location>
    </subcellularLocation>
</comment>
<dbReference type="InterPro" id="IPR023165">
    <property type="entry name" value="rRNA_Ade_diMease-like_C"/>
</dbReference>
<dbReference type="SUPFAM" id="SSF53335">
    <property type="entry name" value="S-adenosyl-L-methionine-dependent methyltransferases"/>
    <property type="match status" value="1"/>
</dbReference>
<evidence type="ECO:0000313" key="10">
    <source>
        <dbReference type="EMBL" id="SET05286.1"/>
    </source>
</evidence>
<protein>
    <recommendedName>
        <fullName evidence="7">Ribosomal RNA small subunit methyltransferase A</fullName>
        <ecNumber evidence="7">2.1.1.182</ecNumber>
    </recommendedName>
    <alternativeName>
        <fullName evidence="7">16S rRNA (adenine(1518)-N(6)/adenine(1519)-N(6))-dimethyltransferase</fullName>
    </alternativeName>
    <alternativeName>
        <fullName evidence="7">16S rRNA dimethyladenosine transferase</fullName>
    </alternativeName>
    <alternativeName>
        <fullName evidence="7">16S rRNA dimethylase</fullName>
    </alternativeName>
    <alternativeName>
        <fullName evidence="7">S-adenosylmethionine-6-N', N'-adenosyl(rRNA) dimethyltransferase</fullName>
    </alternativeName>
</protein>
<sequence>MDKLYSVSKIKEIINDNSFNFKKKFGQNFLVDKNILDKIINATEVDSDSVVLEIGPGIGTLAVELAKRGAIVYAIEIDSTLIPILEKNFELYPNIKLIHKDALKVDYKEILAPYIGTKKIKVAANLPYYITTPLIFKILETDIPWESITLMMQLEVAQRICAKPGGKDYGSLTVAVNYYGKPTLITKVPSQAFYPPPKVDSAVLNIKLNTEKIFVKDQQLFFKVIKTAFNQRRKTLLNNLLTLGELSKEELNKLLEEINIEGTRRAETLTIEEFALLTNTIYNISKPHL</sequence>
<comment type="catalytic activity">
    <reaction evidence="7">
        <text>adenosine(1518)/adenosine(1519) in 16S rRNA + 4 S-adenosyl-L-methionine = N(6)-dimethyladenosine(1518)/N(6)-dimethyladenosine(1519) in 16S rRNA + 4 S-adenosyl-L-homocysteine + 4 H(+)</text>
        <dbReference type="Rhea" id="RHEA:19609"/>
        <dbReference type="Rhea" id="RHEA-COMP:10232"/>
        <dbReference type="Rhea" id="RHEA-COMP:10233"/>
        <dbReference type="ChEBI" id="CHEBI:15378"/>
        <dbReference type="ChEBI" id="CHEBI:57856"/>
        <dbReference type="ChEBI" id="CHEBI:59789"/>
        <dbReference type="ChEBI" id="CHEBI:74411"/>
        <dbReference type="ChEBI" id="CHEBI:74493"/>
        <dbReference type="EC" id="2.1.1.182"/>
    </reaction>
</comment>
<keyword evidence="11" id="KW-1185">Reference proteome</keyword>
<feature type="binding site" evidence="7 8">
    <location>
        <position position="55"/>
    </location>
    <ligand>
        <name>S-adenosyl-L-methionine</name>
        <dbReference type="ChEBI" id="CHEBI:59789"/>
    </ligand>
</feature>
<dbReference type="OrthoDB" id="9814755at2"/>
<feature type="binding site" evidence="7 8">
    <location>
        <position position="28"/>
    </location>
    <ligand>
        <name>S-adenosyl-L-methionine</name>
        <dbReference type="ChEBI" id="CHEBI:59789"/>
    </ligand>
</feature>
<comment type="similarity">
    <text evidence="7">Belongs to the class I-like SAM-binding methyltransferase superfamily. rRNA adenine N(6)-methyltransferase family. RsmA subfamily.</text>
</comment>
<dbReference type="RefSeq" id="WP_091351113.1">
    <property type="nucleotide sequence ID" value="NZ_FOIF01000038.1"/>
</dbReference>
<keyword evidence="3 7" id="KW-0489">Methyltransferase</keyword>
<dbReference type="EC" id="2.1.1.182" evidence="7"/>
<dbReference type="PROSITE" id="PS51689">
    <property type="entry name" value="SAM_RNA_A_N6_MT"/>
    <property type="match status" value="1"/>
</dbReference>
<dbReference type="HAMAP" id="MF_00607">
    <property type="entry name" value="16SrRNA_methyltr_A"/>
    <property type="match status" value="1"/>
</dbReference>
<evidence type="ECO:0000256" key="4">
    <source>
        <dbReference type="ARBA" id="ARBA00022679"/>
    </source>
</evidence>
<dbReference type="Pfam" id="PF00398">
    <property type="entry name" value="RrnaAD"/>
    <property type="match status" value="1"/>
</dbReference>
<dbReference type="AlphaFoldDB" id="A0A1I0BEJ9"/>
<name>A0A1I0BEJ9_9FIRM</name>
<dbReference type="FunFam" id="3.40.50.150:FF:000023">
    <property type="entry name" value="Ribosomal RNA small subunit methyltransferase A"/>
    <property type="match status" value="1"/>
</dbReference>
<evidence type="ECO:0000256" key="1">
    <source>
        <dbReference type="ARBA" id="ARBA00022490"/>
    </source>
</evidence>
<evidence type="ECO:0000256" key="2">
    <source>
        <dbReference type="ARBA" id="ARBA00022552"/>
    </source>
</evidence>
<evidence type="ECO:0000256" key="8">
    <source>
        <dbReference type="PROSITE-ProRule" id="PRU01026"/>
    </source>
</evidence>
<dbReference type="Proteomes" id="UP000243819">
    <property type="component" value="Unassembled WGS sequence"/>
</dbReference>
<dbReference type="InterPro" id="IPR020598">
    <property type="entry name" value="rRNA_Ade_methylase_Trfase_N"/>
</dbReference>
<dbReference type="InterPro" id="IPR011530">
    <property type="entry name" value="rRNA_adenine_dimethylase"/>
</dbReference>
<keyword evidence="4 7" id="KW-0808">Transferase</keyword>
<organism evidence="10 11">
    <name type="scientific">Anaerobranca gottschalkii DSM 13577</name>
    <dbReference type="NCBI Taxonomy" id="1120990"/>
    <lineage>
        <taxon>Bacteria</taxon>
        <taxon>Bacillati</taxon>
        <taxon>Bacillota</taxon>
        <taxon>Clostridia</taxon>
        <taxon>Eubacteriales</taxon>
        <taxon>Proteinivoracaceae</taxon>
        <taxon>Anaerobranca</taxon>
    </lineage>
</organism>
<dbReference type="GO" id="GO:0003723">
    <property type="term" value="F:RNA binding"/>
    <property type="evidence" value="ECO:0007669"/>
    <property type="project" value="UniProtKB-UniRule"/>
</dbReference>
<dbReference type="SMART" id="SM00650">
    <property type="entry name" value="rADc"/>
    <property type="match status" value="1"/>
</dbReference>
<accession>A0A1I0BEJ9</accession>
<dbReference type="PANTHER" id="PTHR11727">
    <property type="entry name" value="DIMETHYLADENOSINE TRANSFERASE"/>
    <property type="match status" value="1"/>
</dbReference>
<dbReference type="InterPro" id="IPR029063">
    <property type="entry name" value="SAM-dependent_MTases_sf"/>
</dbReference>
<evidence type="ECO:0000259" key="9">
    <source>
        <dbReference type="SMART" id="SM00650"/>
    </source>
</evidence>
<feature type="binding site" evidence="7 8">
    <location>
        <position position="30"/>
    </location>
    <ligand>
        <name>S-adenosyl-L-methionine</name>
        <dbReference type="ChEBI" id="CHEBI:59789"/>
    </ligand>
</feature>
<comment type="function">
    <text evidence="7">Specifically dimethylates two adjacent adenosines (A1518 and A1519) in the loop of a conserved hairpin near the 3'-end of 16S rRNA in the 30S particle. May play a critical role in biogenesis of 30S subunits.</text>
</comment>
<feature type="binding site" evidence="7 8">
    <location>
        <position position="101"/>
    </location>
    <ligand>
        <name>S-adenosyl-L-methionine</name>
        <dbReference type="ChEBI" id="CHEBI:59789"/>
    </ligand>
</feature>
<dbReference type="Gene3D" id="1.10.8.100">
    <property type="entry name" value="Ribosomal RNA adenine dimethylase-like, domain 2"/>
    <property type="match status" value="1"/>
</dbReference>
<dbReference type="PANTHER" id="PTHR11727:SF7">
    <property type="entry name" value="DIMETHYLADENOSINE TRANSFERASE-RELATED"/>
    <property type="match status" value="1"/>
</dbReference>
<dbReference type="FunFam" id="1.10.8.100:FF:000001">
    <property type="entry name" value="Ribosomal RNA small subunit methyltransferase A"/>
    <property type="match status" value="1"/>
</dbReference>
<keyword evidence="5 7" id="KW-0949">S-adenosyl-L-methionine</keyword>
<dbReference type="GO" id="GO:0005829">
    <property type="term" value="C:cytosol"/>
    <property type="evidence" value="ECO:0007669"/>
    <property type="project" value="TreeGrafter"/>
</dbReference>
<dbReference type="Gene3D" id="3.40.50.150">
    <property type="entry name" value="Vaccinia Virus protein VP39"/>
    <property type="match status" value="1"/>
</dbReference>
<reference evidence="11" key="1">
    <citation type="submission" date="2016-10" db="EMBL/GenBank/DDBJ databases">
        <authorList>
            <person name="Varghese N."/>
            <person name="Submissions S."/>
        </authorList>
    </citation>
    <scope>NUCLEOTIDE SEQUENCE [LARGE SCALE GENOMIC DNA]</scope>
    <source>
        <strain evidence="11">DSM 13577</strain>
    </source>
</reference>
<dbReference type="InterPro" id="IPR001737">
    <property type="entry name" value="KsgA/Erm"/>
</dbReference>
<dbReference type="STRING" id="1120990.SAMN03080614_103818"/>
<evidence type="ECO:0000256" key="7">
    <source>
        <dbReference type="HAMAP-Rule" id="MF_00607"/>
    </source>
</evidence>